<organism evidence="9 10">
    <name type="scientific">Pelomonas parva</name>
    <dbReference type="NCBI Taxonomy" id="3299032"/>
    <lineage>
        <taxon>Bacteria</taxon>
        <taxon>Pseudomonadati</taxon>
        <taxon>Pseudomonadota</taxon>
        <taxon>Betaproteobacteria</taxon>
        <taxon>Burkholderiales</taxon>
        <taxon>Sphaerotilaceae</taxon>
        <taxon>Roseateles</taxon>
    </lineage>
</organism>
<evidence type="ECO:0000259" key="8">
    <source>
        <dbReference type="Pfam" id="PF00482"/>
    </source>
</evidence>
<evidence type="ECO:0000256" key="5">
    <source>
        <dbReference type="ARBA" id="ARBA00022989"/>
    </source>
</evidence>
<proteinExistence type="inferred from homology"/>
<feature type="domain" description="Type II secretion system protein GspF" evidence="8">
    <location>
        <begin position="63"/>
        <end position="185"/>
    </location>
</feature>
<evidence type="ECO:0000256" key="4">
    <source>
        <dbReference type="ARBA" id="ARBA00022692"/>
    </source>
</evidence>
<comment type="similarity">
    <text evidence="2">Belongs to the GSP F family.</text>
</comment>
<dbReference type="PANTHER" id="PTHR30012">
    <property type="entry name" value="GENERAL SECRETION PATHWAY PROTEIN"/>
    <property type="match status" value="1"/>
</dbReference>
<feature type="transmembrane region" description="Helical" evidence="7">
    <location>
        <begin position="368"/>
        <end position="388"/>
    </location>
</feature>
<keyword evidence="6 7" id="KW-0472">Membrane</keyword>
<keyword evidence="5 7" id="KW-1133">Transmembrane helix</keyword>
<comment type="subcellular location">
    <subcellularLocation>
        <location evidence="1">Cell membrane</location>
        <topology evidence="1">Multi-pass membrane protein</topology>
    </subcellularLocation>
</comment>
<comment type="caution">
    <text evidence="9">The sequence shown here is derived from an EMBL/GenBank/DDBJ whole genome shotgun (WGS) entry which is preliminary data.</text>
</comment>
<dbReference type="InterPro" id="IPR042094">
    <property type="entry name" value="T2SS_GspF_sf"/>
</dbReference>
<dbReference type="PANTHER" id="PTHR30012:SF0">
    <property type="entry name" value="TYPE II SECRETION SYSTEM PROTEIN F-RELATED"/>
    <property type="match status" value="1"/>
</dbReference>
<evidence type="ECO:0000313" key="9">
    <source>
        <dbReference type="EMBL" id="MFG6433462.1"/>
    </source>
</evidence>
<keyword evidence="10" id="KW-1185">Reference proteome</keyword>
<keyword evidence="3" id="KW-1003">Cell membrane</keyword>
<dbReference type="InterPro" id="IPR018076">
    <property type="entry name" value="T2SS_GspF_dom"/>
</dbReference>
<keyword evidence="4 7" id="KW-0812">Transmembrane</keyword>
<gene>
    <name evidence="9" type="ORF">ACG00Y_26380</name>
</gene>
<feature type="transmembrane region" description="Helical" evidence="7">
    <location>
        <begin position="218"/>
        <end position="239"/>
    </location>
</feature>
<evidence type="ECO:0000256" key="1">
    <source>
        <dbReference type="ARBA" id="ARBA00004651"/>
    </source>
</evidence>
<accession>A0ABW7FA08</accession>
<feature type="domain" description="Type II secretion system protein GspF" evidence="8">
    <location>
        <begin position="266"/>
        <end position="387"/>
    </location>
</feature>
<dbReference type="Pfam" id="PF00482">
    <property type="entry name" value="T2SSF"/>
    <property type="match status" value="2"/>
</dbReference>
<name>A0ABW7FA08_9BURK</name>
<dbReference type="RefSeq" id="WP_394484203.1">
    <property type="nucleotide sequence ID" value="NZ_JBIGHV010000012.1"/>
</dbReference>
<evidence type="ECO:0000313" key="10">
    <source>
        <dbReference type="Proteomes" id="UP001606210"/>
    </source>
</evidence>
<evidence type="ECO:0000256" key="3">
    <source>
        <dbReference type="ARBA" id="ARBA00022475"/>
    </source>
</evidence>
<protein>
    <submittedName>
        <fullName evidence="9">Type II secretion system F family protein</fullName>
    </submittedName>
</protein>
<dbReference type="InterPro" id="IPR003004">
    <property type="entry name" value="GspF/PilC"/>
</dbReference>
<reference evidence="9 10" key="1">
    <citation type="submission" date="2024-08" db="EMBL/GenBank/DDBJ databases">
        <authorList>
            <person name="Lu H."/>
        </authorList>
    </citation>
    <scope>NUCLEOTIDE SEQUENCE [LARGE SCALE GENOMIC DNA]</scope>
    <source>
        <strain evidence="9 10">LYH14W</strain>
    </source>
</reference>
<sequence>MRFQVRHYQPQQQAVAEETLDATSREELEARLSAGGSVVLAIRQVRDVPARVRRGAGIDVAWWCRELKTLLQAGMTVVEAIETLNAQTSDAARSEVHAGLVASLHQGQPLSQAMVATGAFPGILVAGVRASERTSTLVEALDDYLRFHGMLDEMRKKVVSAAIYPAVVVGLGFLICVFLLTFVIPRFSRMYTGLRGAVSPATEVLIGLSTVMRDHGQWVAFAVLVLIVAVVATWRAGLVHRGASALAARIGPLQSRLDDFRLAKLYQSLALLFRGGYALDEALRQCAELGLGARLTGAVATCRSTLERGERVSAAFTHAGLTDVVSQRLMAVGERSGDFDRVLSTIAERHSERFANFIDRATRVVEPLLLLTVALVVGGIVVMMYMPIFDLASSLH</sequence>
<feature type="transmembrane region" description="Helical" evidence="7">
    <location>
        <begin position="158"/>
        <end position="184"/>
    </location>
</feature>
<dbReference type="Proteomes" id="UP001606210">
    <property type="component" value="Unassembled WGS sequence"/>
</dbReference>
<dbReference type="PRINTS" id="PR00812">
    <property type="entry name" value="BCTERIALGSPF"/>
</dbReference>
<dbReference type="Gene3D" id="1.20.81.30">
    <property type="entry name" value="Type II secretion system (T2SS), domain F"/>
    <property type="match status" value="2"/>
</dbReference>
<evidence type="ECO:0000256" key="2">
    <source>
        <dbReference type="ARBA" id="ARBA00005745"/>
    </source>
</evidence>
<evidence type="ECO:0000256" key="7">
    <source>
        <dbReference type="SAM" id="Phobius"/>
    </source>
</evidence>
<evidence type="ECO:0000256" key="6">
    <source>
        <dbReference type="ARBA" id="ARBA00023136"/>
    </source>
</evidence>
<dbReference type="EMBL" id="JBIGHV010000012">
    <property type="protein sequence ID" value="MFG6433462.1"/>
    <property type="molecule type" value="Genomic_DNA"/>
</dbReference>